<keyword evidence="5" id="KW-0045">Antibiotic biosynthesis</keyword>
<dbReference type="NCBIfam" id="TIGR01733">
    <property type="entry name" value="AA-adenyl-dom"/>
    <property type="match status" value="4"/>
</dbReference>
<keyword evidence="9" id="KW-1185">Reference proteome</keyword>
<evidence type="ECO:0000256" key="1">
    <source>
        <dbReference type="ARBA" id="ARBA00001957"/>
    </source>
</evidence>
<feature type="region of interest" description="Disordered" evidence="6">
    <location>
        <begin position="199"/>
        <end position="218"/>
    </location>
</feature>
<reference evidence="8 9" key="1">
    <citation type="submission" date="2019-05" db="EMBL/GenBank/DDBJ databases">
        <title>Mycolicibacterium sphagni ENV482 genome assembly.</title>
        <authorList>
            <person name="Chen W."/>
            <person name="Faulkner N.W."/>
            <person name="Hyman M.R."/>
        </authorList>
    </citation>
    <scope>NUCLEOTIDE SEQUENCE [LARGE SCALE GENOMIC DNA]</scope>
    <source>
        <strain evidence="8 9">ENV482</strain>
    </source>
</reference>
<dbReference type="Pfam" id="PF13193">
    <property type="entry name" value="AMP-binding_C"/>
    <property type="match status" value="4"/>
</dbReference>
<evidence type="ECO:0000256" key="6">
    <source>
        <dbReference type="SAM" id="MobiDB-lite"/>
    </source>
</evidence>
<dbReference type="PANTHER" id="PTHR45527">
    <property type="entry name" value="NONRIBOSOMAL PEPTIDE SYNTHETASE"/>
    <property type="match status" value="1"/>
</dbReference>
<dbReference type="InterPro" id="IPR009081">
    <property type="entry name" value="PP-bd_ACP"/>
</dbReference>
<evidence type="ECO:0000313" key="9">
    <source>
        <dbReference type="Proteomes" id="UP000708347"/>
    </source>
</evidence>
<dbReference type="InterPro" id="IPR023213">
    <property type="entry name" value="CAT-like_dom_sf"/>
</dbReference>
<dbReference type="EMBL" id="VBSB01000018">
    <property type="protein sequence ID" value="NTY62682.1"/>
    <property type="molecule type" value="Genomic_DNA"/>
</dbReference>
<dbReference type="Gene3D" id="2.30.38.10">
    <property type="entry name" value="Luciferase, Domain 3"/>
    <property type="match status" value="1"/>
</dbReference>
<sequence length="5715" mass="611764">MGLENGALPLTRAQLDIWLAHETGHQSGAEWQAGLLMKIDGELDLEVLEWTVRRVTQEAEPIRAAFFEEDGQVYQRAIDYPDIELEIYDLSGSDDPTLAVQETALSIQRTPLPLTGPLFRYAVFRTGPAELYTFACFHHIVIDAAGIGLVGNRIASVYSAVAAGEPIPPAFFGSLQDLVDCESEYEASDTYRDDEAYWTNNLPPESDSKSGLMETASERDPNWQSVPVQLDPEVLRRVQGLSDAWNIPRASVIIAACALLVRDHCAQGSEVVLDLPVSRRVVAESKTLPGMLAGVVPLVLNLVAGSTVKDLCGHVDGRIQEALLRQRYPVPALERKIHHRGVAQSSDRVVIDIFPMAFSVDFGGIPATASMTNSSFVGGFGFVFSGVGHDLFLSTLGSGLFSDMEVADLAWRLEQVLEVMAADPTRPLSSVDVLDAPERDRLETWGNRDALTAPVSTPLTIAEAFAAQAVQTPDAQALTCQGASMTYRDLDAETDRLARVLAASGVGPGKRVALLLPRASEAIVAMLAVVKTGAAYVPIDPAVPATRMQFVLADSTPTVVLTNTALADLLDGQDLRIIAIDDLANSGAETSTGAALSSPRADDVAYIIYTSGTTGTPKGVAIPHGNVTRLLETLNADLDLAGQVWSQCHSLAFDFSVWEIWGALLYGGRVVVAPDAVVRSPEDLHALLAAEQVTMLSQTPSAFYALQAAAETQPELADQLTLKAVVFGGEALEPQRLRAWRKMHPVAPRLINMYGITETTVHASFREIVDADLDSVVSPIGVPLRHLGFFVLDSWMRLAPTGVVGELYVAGAGLAQGYVGRAGLSATRFVACPFGNPGERMYRTGDLAYWAADGQLRYMGRADEQVKIRGYRIELGEVQAALAGVDGVKQAVVIAREDRPGDKRLVGYFTGDADPVAVRTMMAEKLPAYMVPTAVVVMDALPLTVNGKLDTKALPAPEYQAVDSYTAPTDAVEEILAGIYAQVLGLDKVGVDESFFELGGDSILSMQVVARARAAGVLCRPRDIFVEQTVARLAAVATVADGDTDGSDSGVGPVSATPIIRWLESLENSGISIDQFNQTVVVQAPTGAGEADVIAMLQALLDRHAMLRLRVSDDGVGGWSLDVPEAGTIDARDCLHTVDALTDEAMAEAQARLNPRAGLMISALWVVSTGRLVAIVHHLAVDGVSWRILLEDLNIAWSQHRADQDVFLPETGTSFARWTSVLAEYAREPGVVEQAETWRQIEAVRSALPAVGRGVETMATAGNASMDLDVATTRMLLGEVPTAFHAGVHEILLIAFGLAVAEFLGAGDEQIAIDVEGHGRNDELAGETDVIDLSRTVGWFTAKYPVSLTVGGLDWAQVLAGGPALGALVKNAKEQLRTLPDGLTYGALRYLNDDVDLDGDDPSIGFNYLGRLGSTAAEASDEPADAWQICWDGLSDINPNTKLSMPLVHTVELNAGTVDTDAGPSLRAGWTWAPSLLTDAQVNRLSELWFDALTGICAHVRGGGGGLTPSDLAVSLSQQQIDVFARQYRIADVLPLTPLQQGLLFLAGAANGTDDVYATQLNITVAGPLDQHRLREAVQTMLTRHPNLAASFTAQFGEPVQIIPADPVVPWQYVELDTDGADAAQQIAEVCAAERVAVCDLASGAPVFRAALIRAAKDEYRFVLTNHHIVLDGWSLPVLLGEIFAGYYGQRLPAPVPYRRFVDWLAEQDLDAARAAWGGVLAGFDTPTFVGAPDRMGLGQHGVAFHRVPEQTTQAIGELARAHHTTVSVVLQSAFAQVLCQLTGQRDVVFGTAVSGRPAELPGADSMVGLLINTVPVRGRITTATTTADLLDQLHGAHNDTLEHQHLALSEIHRITGHDQLFDAMFAYENYPIDASKLTGDQDLAVTDIAAHEYNHYPLVVLANPGRELELHVQFDTDVFDAAGIETLVERFNRVLAAMAADPTRPLSSMDLLDSDEHARLDEWGNRAVLSQPEPTSASIPALFAAQVACIPEAVAVTFGDRSCTYRELDEAADRLAHLLAGQGAGPGEYVALLMPRSIEAIVAIMAVLKTGAAYVPIDPAVPAARIEFVLGDAAPIAAITTAALADRLAGCGVAVIDVADLNDYVADAQHSTALATPAPDDVAYIIYTSGTTGTPKGVAIPHRNVIRLLDTLGADLDLAGQVWTQCHSSAFDFSVWEIFGALLGGGRLVVVPEEVIRSPEELLALLVAEEVTVLSRTPSAFYALQNVDAQRWWERATTAFEREVLHWLGWPQLRTLGEEYQLKLQMVVFGGEALEPHRLGTWLDNHPGLPRLINMYGITETTVHASLRRPIAAADVESTVSPIGVPLASLGFFVLDGWLRPVPAGVVGELYVAGAGLAYGYVRRAGLTATRFVASPFGRPGTRLYRTGDLVSWGADGQLRYIGRADEQVKIRGYRIELGEVQAALAGLDGVAQAAVVAREDRPGDKRLVGYVTAASAPLDPTALRTELADRLPAYMVPAGVVVLDTMPMTVNGKLDQRALPAPDYRDTDGYRAPATAVEEILAGIFAQVLDVERVGVEQSFFDLGGDSLSAMRLIAAVNSGLNAGLSVRTLFDAPSVAQLALLIGGEGERLAPLVPVERPAVIPLSFSQNRLWFLDQLQGPSPTYNMPLALRLKGTLNADALGAAMADVVARHESLRTLFAAPAGVPQQVVLPAEQADFGWEIIDAADWSEGQLSEAIGAAARHAFDLAAEIPLHVSLFRIADDDHAVVAVAHHIAADGLSAAPMVKDLGIAYVCRCLGIAPMWSELPVQYVDYTLWQRAQFGDFDDQDSLIAGQLAYWQDALAGMPDRLQLPTDRPYPPVADQSGASISVHWPIELQQRIAQMARKHNATSFMVMQAALAVLLAKLSASSDVAVGFPIGGRRDAALDDLVGFFVNTLVLRVDVGGDPTVAELLAQVRTRSLAAYEHQDVPFEVVVDRVNPTRSLTHSPLVQVMMGWRSLPGEASDEIAMALGDLQVTQIEVETGTARVDLAFSFNERVTQAGEPAGLSGLAEFRTDVFDAATIETMLERLQRVLVAMTDDPERLLSSLDVLDEAELSRLDEFGNRAVLTEPASTETSIPELFAALVTRAPDAVALTSGTVSMTYRELEESANRYAHLLSGRGVGAGDCVALLLDRSAEAVVVMLAALKVGAAYLAIDPALPEARIEFMLDDAAPVAVVTTDALRQRLHGHDVAVIDIDDPEADRQSNAALPAPSADNIAYLIYTSGTTGTPKGVALSHRNLGHLAASAHPALPADQVWTQCHSYAFDFSVWEIWAALLGGGRLVVVPDSVVRSPDDFHDLLVSEHVNVLTQTPSAAAALSPQGLESVALLLGGEACPPEVVDQWAPGRVVINAYGPTEVTVYASMSAPLIVGAEVPIGAPPPTVALFVLDERMQPVPQGVVGELYVAGRGVGVGYIGRTDLTASRFVACPFGEPGQRMYRTGDLVRWRADGQLQYLGRADEQVKIRGYRIEPGEVQAALAGLDGVNQAVVIARNDQPGDPRLVGYFTGTADPVKIRIALAEQLPAYMVPAAVIELSALPLTVSGKLDRRALPAPDFQDTENYRAPSTPIEEILAGIFAQVLGIQTVGVDDSFFDLGGDSLSAMRLIAAVNNSLGSGLAVRVLFETPTIAQLALRVSGDETRSEPLVAGPRPDIVPLSFAQNRLWIVDQLQGPSPIYNLPVALRLRGELDADALGAALTDVVGHQESLRTRFPAVEGVAQQLVVTTDVADFGWSVIDATSWSDAELADAIEAATRYTFDLATEIPMRATLFRVAGDEHVLVAVVHHIAADGWSIAPLVRDLGVAYASRSVGEAPGWADLAVQYVDYTLWQRARLGDLTDADSRISAELAYWEDALAGMPEQLQLPTDRPYPMVADYRGARLDVEWPAELQQQVTRVAREHNATPFMVIEAALAVLLSKLSANNDVAVGFPMAGRADTALDELVGFFVNTLVLRVDLTGNPTFADLLAQVRRRSLSAYEHQDVPFEVLVERLKPTRSMAHHPLVQVVLAWQNFGWQAADAAGLSLGDLRVEPMAVDTQTARMDLTFTLGERWDDAGDPVGIGGGVEFRTDVFDSATIQNLVDRLHRVLTELTADPAQRMSALDVLDGAEHARLDEVGNRAVLTQSVHTSETIASMFAAAAARTPDASAVTFEGQSMTYRELDEAATRAAHVLASRGAGPGQRVALLLPRSAEAIVAMVATVKTGATYVPIDPSVPEQRRQFVLGDSEPVAVVTTAALAELLDGHDLSVIDANDLIDPAVDTAARLPGPQADDVAYIIYTSGTTGMPKGVAIPHRNVIRLLKTLDADMDMEGLAWSQCHSLAFDFSVWEIWGALLYGGRVVVVPDAVVRSPEDLHALLVSEQVGVLSQTPSAFYALQTADVAHPELGSQLKLEAVVFGGEALEPQKMRAWLENHPPGTPRLINMYGITETTVHASFREIVADDADSAVSPIGIPLGHLGFFVLDTLLRPVPAGVVGELYVAGAGVADGYIGRAGLSSTRFVACPFGEPGARMYRTGDLMAWGTDGELRYVGRSDEQVKIRGYRIELGEIQAALSDVDGVEQAVVIAREDRPGDKRLVGYVTGDVDPAAARGALGDRLPSYMVPTAIVAMAALPLTVNGKLDTKALPAPDYQDVDAYRAPSDAVEEILAGIYAQVLGLERVGVDESFFELGGDSILSMQVVARARAAGVLCRPRDIFVEQTVAGLARVATVTDDDNDGTDEGVGELSVTPIIQWLHDVQGPVDQFNQTVLIQAPVGVTEDDVLVVLQAVLDRHAMLRMLVEDDGAGGWSLTVPEPGSVDAHTCLHTVDVLSEEAVTEARSRLNPATGAMVSALWAPPTGQLLMIVHHLAVDGVSWRILVEDFNLAWARLHGGQPVELPAPRTSFARWASILAEHAYHPDVVSTAQQWRDIAAIPAPLPPVQSVVDTYANAGSLSVELDHETTRMLLGEVPAAFHAGINDILLIAFGLALTEFLGTAGSPVVIDAEGHGRQEEVADVDLSRTVGWFTTKYPIALAAGGLEWGQVLAGHAALGPIIKDAKEQLRALPDGLTYGLLRYLNSDVDLAGADPSIGFNYLGRMSGGGGQMSGDYWEIREDGWKVAGAAAAVPMPLMHTLELNAGTVETLDGPRLRAGWTWALSALDHAQVTRLSGLWFDALAGICAHVHGGGGGLTPSDIAPAPLSQREIDELCQTHDVADILPLTPLQQGLLFHANVAHSSGDDVYAVQLDLTLSGRLDPYRLREAVQAVVTRHPNLASRFVDRFDIPVQILSAHPEIPWHHVELEPGVDVDEQIARICADERAAVCDLAGQLPIRALLIRTAPNQHRFILTNHHIVLDGWSLPLVLGEVFAGYYGQRLPAAVPYRRFVSWLAERDLEASRAVWRQALAGLDSPTLVAPQALSARGGRNVTSLLVSEETTRALGELARMSQTTVSTVLQGAFAQLLMALTGQHDVVFGSVVSGRPDEVAGVDAMVGLLINTVPVRAAVTPTTTTADLLAQLQNARNQTIEHEHLGLNEIHHSTGHRQLFDTVFVYENYPTDAAALAGADGLTITELANRDYYHYPLTIQAVPGNELDLRIQYRTDVFDEPAIATVAEHLNRILVAMAADPAQPVTSFDLLDSHQVSVTGEPAIAAIDHDGNGGDADVPATVVEKTLADIYARVLGVESVGINESFFDRGGDSIAGMRAVASINATLGTDLTVSDLLDTPTARSLGRRLPASP</sequence>
<evidence type="ECO:0000256" key="4">
    <source>
        <dbReference type="ARBA" id="ARBA00022737"/>
    </source>
</evidence>
<dbReference type="InterPro" id="IPR020806">
    <property type="entry name" value="PKS_PP-bd"/>
</dbReference>
<dbReference type="InterPro" id="IPR020845">
    <property type="entry name" value="AMP-binding_CS"/>
</dbReference>
<dbReference type="Gene3D" id="3.30.559.10">
    <property type="entry name" value="Chloramphenicol acetyltransferase-like domain"/>
    <property type="match status" value="7"/>
</dbReference>
<dbReference type="NCBIfam" id="TIGR01720">
    <property type="entry name" value="NRPS-para261"/>
    <property type="match status" value="2"/>
</dbReference>
<dbReference type="Pfam" id="PF00501">
    <property type="entry name" value="AMP-binding"/>
    <property type="match status" value="4"/>
</dbReference>
<dbReference type="PROSITE" id="PS50075">
    <property type="entry name" value="CARRIER"/>
    <property type="match status" value="5"/>
</dbReference>
<dbReference type="InterPro" id="IPR025110">
    <property type="entry name" value="AMP-bd_C"/>
</dbReference>
<dbReference type="PANTHER" id="PTHR45527:SF1">
    <property type="entry name" value="FATTY ACID SYNTHASE"/>
    <property type="match status" value="1"/>
</dbReference>
<dbReference type="NCBIfam" id="NF003417">
    <property type="entry name" value="PRK04813.1"/>
    <property type="match status" value="5"/>
</dbReference>
<keyword evidence="2" id="KW-0596">Phosphopantetheine</keyword>
<dbReference type="PROSITE" id="PS00455">
    <property type="entry name" value="AMP_BINDING"/>
    <property type="match status" value="4"/>
</dbReference>
<dbReference type="Gene3D" id="3.40.50.12780">
    <property type="entry name" value="N-terminal domain of ligase-like"/>
    <property type="match status" value="3"/>
</dbReference>
<dbReference type="InterPro" id="IPR001242">
    <property type="entry name" value="Condensation_dom"/>
</dbReference>
<dbReference type="SMART" id="SM01294">
    <property type="entry name" value="PKS_PP_betabranch"/>
    <property type="match status" value="1"/>
</dbReference>
<dbReference type="InterPro" id="IPR006162">
    <property type="entry name" value="Ppantetheine_attach_site"/>
</dbReference>
<dbReference type="InterPro" id="IPR000873">
    <property type="entry name" value="AMP-dep_synth/lig_dom"/>
</dbReference>
<dbReference type="InterPro" id="IPR036736">
    <property type="entry name" value="ACP-like_sf"/>
</dbReference>
<dbReference type="SMART" id="SM00823">
    <property type="entry name" value="PKS_PP"/>
    <property type="match status" value="5"/>
</dbReference>
<evidence type="ECO:0000256" key="3">
    <source>
        <dbReference type="ARBA" id="ARBA00022553"/>
    </source>
</evidence>
<keyword evidence="3" id="KW-0597">Phosphoprotein</keyword>
<dbReference type="InterPro" id="IPR045851">
    <property type="entry name" value="AMP-bd_C_sf"/>
</dbReference>
<dbReference type="PROSITE" id="PS00012">
    <property type="entry name" value="PHOSPHOPANTETHEINE"/>
    <property type="match status" value="4"/>
</dbReference>
<dbReference type="SUPFAM" id="SSF47336">
    <property type="entry name" value="ACP-like"/>
    <property type="match status" value="5"/>
</dbReference>
<dbReference type="InterPro" id="IPR042099">
    <property type="entry name" value="ANL_N_sf"/>
</dbReference>
<evidence type="ECO:0000256" key="2">
    <source>
        <dbReference type="ARBA" id="ARBA00022450"/>
    </source>
</evidence>
<feature type="domain" description="Carrier" evidence="7">
    <location>
        <begin position="967"/>
        <end position="1041"/>
    </location>
</feature>
<dbReference type="CDD" id="cd19543">
    <property type="entry name" value="DCL_NRPS"/>
    <property type="match status" value="2"/>
</dbReference>
<keyword evidence="4" id="KW-0677">Repeat</keyword>
<evidence type="ECO:0000313" key="8">
    <source>
        <dbReference type="EMBL" id="NTY62682.1"/>
    </source>
</evidence>
<feature type="domain" description="Carrier" evidence="7">
    <location>
        <begin position="3566"/>
        <end position="3641"/>
    </location>
</feature>
<name>A0ABX2K0L5_9MYCO</name>
<dbReference type="CDD" id="cd19540">
    <property type="entry name" value="LCL_NRPS-like"/>
    <property type="match status" value="2"/>
</dbReference>
<dbReference type="SUPFAM" id="SSF52777">
    <property type="entry name" value="CoA-dependent acyltransferases"/>
    <property type="match status" value="14"/>
</dbReference>
<comment type="caution">
    <text evidence="8">The sequence shown here is derived from an EMBL/GenBank/DDBJ whole genome shotgun (WGS) entry which is preliminary data.</text>
</comment>
<dbReference type="SUPFAM" id="SSF56801">
    <property type="entry name" value="Acetyl-CoA synthetase-like"/>
    <property type="match status" value="4"/>
</dbReference>
<comment type="cofactor">
    <cofactor evidence="1">
        <name>pantetheine 4'-phosphate</name>
        <dbReference type="ChEBI" id="CHEBI:47942"/>
    </cofactor>
</comment>
<dbReference type="Pfam" id="PF00550">
    <property type="entry name" value="PP-binding"/>
    <property type="match status" value="5"/>
</dbReference>
<dbReference type="Proteomes" id="UP000708347">
    <property type="component" value="Unassembled WGS sequence"/>
</dbReference>
<dbReference type="Pfam" id="PF00668">
    <property type="entry name" value="Condensation"/>
    <property type="match status" value="7"/>
</dbReference>
<gene>
    <name evidence="8" type="ORF">FEG63_24415</name>
</gene>
<evidence type="ECO:0000256" key="5">
    <source>
        <dbReference type="ARBA" id="ARBA00023194"/>
    </source>
</evidence>
<evidence type="ECO:0000259" key="7">
    <source>
        <dbReference type="PROSITE" id="PS50075"/>
    </source>
</evidence>
<proteinExistence type="predicted"/>
<dbReference type="Gene3D" id="3.30.300.30">
    <property type="match status" value="4"/>
</dbReference>
<dbReference type="Gene3D" id="3.30.559.30">
    <property type="entry name" value="Nonribosomal peptide synthetase, condensation domain"/>
    <property type="match status" value="7"/>
</dbReference>
<protein>
    <submittedName>
        <fullName evidence="8">Amino acid adenylation domain-containing protein</fullName>
    </submittedName>
</protein>
<organism evidence="8 9">
    <name type="scientific">Mycolicibacterium sphagni</name>
    <dbReference type="NCBI Taxonomy" id="1786"/>
    <lineage>
        <taxon>Bacteria</taxon>
        <taxon>Bacillati</taxon>
        <taxon>Actinomycetota</taxon>
        <taxon>Actinomycetes</taxon>
        <taxon>Mycobacteriales</taxon>
        <taxon>Mycobacteriaceae</taxon>
        <taxon>Mycolicibacterium</taxon>
    </lineage>
</organism>
<feature type="domain" description="Carrier" evidence="7">
    <location>
        <begin position="5640"/>
        <end position="5715"/>
    </location>
</feature>
<dbReference type="Gene3D" id="1.10.1200.10">
    <property type="entry name" value="ACP-like"/>
    <property type="match status" value="5"/>
</dbReference>
<dbReference type="InterPro" id="IPR010071">
    <property type="entry name" value="AA_adenyl_dom"/>
</dbReference>
<feature type="domain" description="Carrier" evidence="7">
    <location>
        <begin position="4637"/>
        <end position="4711"/>
    </location>
</feature>
<dbReference type="Gene3D" id="3.40.50.980">
    <property type="match status" value="2"/>
</dbReference>
<dbReference type="InterPro" id="IPR010060">
    <property type="entry name" value="NRPS_synth"/>
</dbReference>
<accession>A0ABX2K0L5</accession>
<feature type="domain" description="Carrier" evidence="7">
    <location>
        <begin position="2514"/>
        <end position="2589"/>
    </location>
</feature>
<dbReference type="CDD" id="cd17643">
    <property type="entry name" value="A_NRPS_Cytc1-like"/>
    <property type="match status" value="3"/>
</dbReference>